<keyword evidence="3" id="KW-0963">Cytoplasm</keyword>
<dbReference type="InterPro" id="IPR043160">
    <property type="entry name" value="Dynein_C_barrel"/>
</dbReference>
<dbReference type="Gene3D" id="1.10.8.1220">
    <property type="match status" value="1"/>
</dbReference>
<proteinExistence type="inferred from homology"/>
<dbReference type="Pfam" id="PF12781">
    <property type="entry name" value="AAA_9"/>
    <property type="match status" value="1"/>
</dbReference>
<dbReference type="Proteomes" id="UP001431783">
    <property type="component" value="Unassembled WGS sequence"/>
</dbReference>
<dbReference type="Pfam" id="PF22597">
    <property type="entry name" value="DYN_lid"/>
    <property type="match status" value="1"/>
</dbReference>
<keyword evidence="8 11" id="KW-0175">Coiled coil</keyword>
<evidence type="ECO:0000259" key="17">
    <source>
        <dbReference type="Pfam" id="PF18199"/>
    </source>
</evidence>
<feature type="domain" description="Dynein heavy chain AAA module D4" evidence="14">
    <location>
        <begin position="204"/>
        <end position="426"/>
    </location>
</feature>
<evidence type="ECO:0000259" key="15">
    <source>
        <dbReference type="Pfam" id="PF12781"/>
    </source>
</evidence>
<feature type="domain" description="Dynein heavy chain coiled coil stalk" evidence="13">
    <location>
        <begin position="460"/>
        <end position="779"/>
    </location>
</feature>
<feature type="domain" description="Dynein heavy chain AAA lid" evidence="16">
    <location>
        <begin position="1406"/>
        <end position="1542"/>
    </location>
</feature>
<feature type="domain" description="Dynein heavy chain region D6 P-loop" evidence="12">
    <location>
        <begin position="1266"/>
        <end position="1374"/>
    </location>
</feature>
<dbReference type="SUPFAM" id="SSF52540">
    <property type="entry name" value="P-loop containing nucleoside triphosphate hydrolases"/>
    <property type="match status" value="1"/>
</dbReference>
<evidence type="ECO:0000313" key="19">
    <source>
        <dbReference type="EMBL" id="KAK9876592.1"/>
    </source>
</evidence>
<dbReference type="InterPro" id="IPR041658">
    <property type="entry name" value="AAA_lid_11"/>
</dbReference>
<evidence type="ECO:0000256" key="2">
    <source>
        <dbReference type="ARBA" id="ARBA00008887"/>
    </source>
</evidence>
<dbReference type="InterPro" id="IPR042219">
    <property type="entry name" value="AAA_lid_11_sf"/>
</dbReference>
<dbReference type="GO" id="GO:0051959">
    <property type="term" value="F:dynein light intermediate chain binding"/>
    <property type="evidence" value="ECO:0007669"/>
    <property type="project" value="InterPro"/>
</dbReference>
<dbReference type="InterPro" id="IPR035706">
    <property type="entry name" value="AAA_9"/>
</dbReference>
<evidence type="ECO:0000256" key="10">
    <source>
        <dbReference type="ARBA" id="ARBA00023212"/>
    </source>
</evidence>
<protein>
    <recommendedName>
        <fullName evidence="21">Dynein heavy chain</fullName>
    </recommendedName>
</protein>
<evidence type="ECO:0008006" key="21">
    <source>
        <dbReference type="Google" id="ProtNLM"/>
    </source>
</evidence>
<sequence length="1841" mass="210897">MSAVGHLSPRFTSIVNIYNVDLPEQEDLSIIITSYLQSLLKTNSRNGNAWPKVKVAKLAGVMILTYNDIRTTFSNVQHKHYDFGPHDLTKWCFSVSRYQTDSVDENEEILLIEVLCYEALKLFGERFVNENDFDRFIQILVSNFQRVYDVKNILPNINQRYYVPFPKFSNSGSDSNLMKMSFGDWSSTIEKGIIQYEREGGHSLDVVVSKDLLSLVASVAKVLTNLHGGHLMMVGKSGIGRRTAVKIASALYSAKLIIPVIRGQPQLNNDLKYALQQAGIEGEEVYLLFEDHILEDESILSALNTLITSSEVPGLYNTTELNSLVMGLGDEMSRANFEGNLGQFFTQRVKQHLHVVACLNVDNENLQSVFENCPAFIFNSTIIWKDKLSQETMMNLPKLMIERFNANEKNFEIKTTEYFPKIFQIADVRVRSPTSYIQLIKLYIQLYKDKIAHIMSKQTKLKAGVTKLTEAKNLVNELKQKAAVQEEKLAEKQKKANAALEMISSTMKNANVHKEQMETLKLKTEEENQQLMKRKKEIEAELAEVEPLIQEARAAVGKIRPESLSEIRSLRAPPDVIRDILEGVLRLMGIQDTSWNSMKNFLSKRGIKEDIRSFDASRINQESRQAVERLMSLRGESFNPASAKRASVAAAPLAAWVQANVRYSHVVEKIKPLEKEQYKLKQNLNSAEAQLGELNADLSDVDTAVAKLKTKLSAYTKEAAEIEIDLNHARETLATSEALVDKLIDEFQRWQEQLKELLVEVKKLPFNCLLTSAFITYLSGEYETVRKVFLKECLQEFGDDSYDFEQFMSTKREQLQWHGEGLPYDKMSIQNAVIITKSNIIPLLIDPTSNALNWLKMNLRHKQIECITQDVPNFTNVLELSIRFGKVLFVEEVDHISPVLLSISRKQFIQQGERRLISVSNKLVDYNSDFRLILSSRDQHLKIPPDCRAFISLINFSITHTGFTEQLISATIAQENPKLEERKKELVRFTEELQERQIQLQDQLLEDMASTSGDILRNTKLMESLNETKASYLAVSKSIAEQSEIEKKLEEEYDAYRRISAFGSALFFATNEFSKYNVLYSISSSSYTRLFLKSVGSFQSMAENTELQKNHFIDTLYSFVARGMFKGDRITFGMHLMQRMFPEKIPPNEWRVFLQYSVAESKADTQNIPEWIPKRLTASIQNLQNGMPDFYANLRLSEQNLWRDFMAIDNCEVRIPNHCKPTEFQKILLVQALRADRLYAAISHFTNHLTDPSVLDLRQIHKESLCSEPILLMTASGNDPSIEIRDLANILEMEYIEIAMGEGQEEKALSALHKASKAGLWLVLKNLHLVASWLTILCQQLNLQAVHNDKFRLWLITEPNDDFNSVLAQNSLKVAYDAPTGLKHNMQRIYISWGANYVEKLPTNAAKIFFVVACLHAILQERRTYIPQGWSKWYDFSEVDFSTCIKLLEDVWQSGSARVPWNTVRGLCCLAAYGGRIENVDDLEILEAYLRQYFHDEILSHRWKPFGLSISLPTSSNFEDYLKVLIALPSKESPDLFGLPKNIDRSWQMQKSADIISNSKNLHLSKTISSKFDLDLWCKGLNPYLTLWKKLNHGHDFVKMSPPETADTSSAISIFLTEEFRYAIVLIQKIHRCFTGLNRICKKIVAPENNDVELGKALLSHKTPKEWQELWDGPTEPSKYLRTLFSKVLKFCDWKNQNLDDFLMKPVPPSMLFHPEAFLASYKLEFSRVHNISLDELILETQWMPSQSSSLIMCELLIECAIFDGKTLKICNSNSDNMSSVPNCYIGWKDKKSLFEQNDMLEVPLFFSSSRSRKLTMLQVPCDPKDRDIWIRAGVAFFLEI</sequence>
<dbReference type="Gene3D" id="3.40.50.300">
    <property type="entry name" value="P-loop containing nucleotide triphosphate hydrolases"/>
    <property type="match status" value="3"/>
</dbReference>
<keyword evidence="4" id="KW-0493">Microtubule</keyword>
<evidence type="ECO:0000259" key="13">
    <source>
        <dbReference type="Pfam" id="PF12777"/>
    </source>
</evidence>
<evidence type="ECO:0000256" key="9">
    <source>
        <dbReference type="ARBA" id="ARBA00023175"/>
    </source>
</evidence>
<keyword evidence="20" id="KW-1185">Reference proteome</keyword>
<evidence type="ECO:0000259" key="14">
    <source>
        <dbReference type="Pfam" id="PF12780"/>
    </source>
</evidence>
<reference evidence="19 20" key="1">
    <citation type="submission" date="2023-03" db="EMBL/GenBank/DDBJ databases">
        <title>Genome insight into feeding habits of ladybird beetles.</title>
        <authorList>
            <person name="Li H.-S."/>
            <person name="Huang Y.-H."/>
            <person name="Pang H."/>
        </authorList>
    </citation>
    <scope>NUCLEOTIDE SEQUENCE [LARGE SCALE GENOMIC DNA]</scope>
    <source>
        <strain evidence="19">SYSU_2023b</strain>
        <tissue evidence="19">Whole body</tissue>
    </source>
</reference>
<dbReference type="GO" id="GO:0005874">
    <property type="term" value="C:microtubule"/>
    <property type="evidence" value="ECO:0007669"/>
    <property type="project" value="UniProtKB-KW"/>
</dbReference>
<feature type="domain" description="Dynein 2 heavy chain 1 cytoplasmic ATPase lid" evidence="18">
    <location>
        <begin position="35"/>
        <end position="132"/>
    </location>
</feature>
<dbReference type="Gene3D" id="6.10.140.1060">
    <property type="match status" value="1"/>
</dbReference>
<dbReference type="Pfam" id="PF18199">
    <property type="entry name" value="Dynein_C"/>
    <property type="match status" value="1"/>
</dbReference>
<dbReference type="Pfam" id="PF12777">
    <property type="entry name" value="MT"/>
    <property type="match status" value="1"/>
</dbReference>
<dbReference type="GO" id="GO:0030286">
    <property type="term" value="C:dynein complex"/>
    <property type="evidence" value="ECO:0007669"/>
    <property type="project" value="UniProtKB-KW"/>
</dbReference>
<dbReference type="GO" id="GO:0045505">
    <property type="term" value="F:dynein intermediate chain binding"/>
    <property type="evidence" value="ECO:0007669"/>
    <property type="project" value="InterPro"/>
</dbReference>
<keyword evidence="7" id="KW-0243">Dynein</keyword>
<feature type="coiled-coil region" evidence="11">
    <location>
        <begin position="468"/>
        <end position="541"/>
    </location>
</feature>
<dbReference type="GO" id="GO:0005524">
    <property type="term" value="F:ATP binding"/>
    <property type="evidence" value="ECO:0007669"/>
    <property type="project" value="UniProtKB-KW"/>
</dbReference>
<dbReference type="Pfam" id="PF18198">
    <property type="entry name" value="AAA_lid_11"/>
    <property type="match status" value="1"/>
</dbReference>
<gene>
    <name evidence="19" type="ORF">WA026_013971</name>
</gene>
<comment type="similarity">
    <text evidence="2">Belongs to the dynein heavy chain family.</text>
</comment>
<evidence type="ECO:0000259" key="16">
    <source>
        <dbReference type="Pfam" id="PF18198"/>
    </source>
</evidence>
<dbReference type="Pfam" id="PF12780">
    <property type="entry name" value="AAA_8"/>
    <property type="match status" value="1"/>
</dbReference>
<evidence type="ECO:0000313" key="20">
    <source>
        <dbReference type="Proteomes" id="UP001431783"/>
    </source>
</evidence>
<feature type="coiled-coil region" evidence="11">
    <location>
        <begin position="677"/>
        <end position="760"/>
    </location>
</feature>
<dbReference type="GO" id="GO:0007018">
    <property type="term" value="P:microtubule-based movement"/>
    <property type="evidence" value="ECO:0007669"/>
    <property type="project" value="InterPro"/>
</dbReference>
<evidence type="ECO:0000256" key="4">
    <source>
        <dbReference type="ARBA" id="ARBA00022701"/>
    </source>
</evidence>
<evidence type="ECO:0000256" key="8">
    <source>
        <dbReference type="ARBA" id="ARBA00023054"/>
    </source>
</evidence>
<organism evidence="19 20">
    <name type="scientific">Henosepilachna vigintioctopunctata</name>
    <dbReference type="NCBI Taxonomy" id="420089"/>
    <lineage>
        <taxon>Eukaryota</taxon>
        <taxon>Metazoa</taxon>
        <taxon>Ecdysozoa</taxon>
        <taxon>Arthropoda</taxon>
        <taxon>Hexapoda</taxon>
        <taxon>Insecta</taxon>
        <taxon>Pterygota</taxon>
        <taxon>Neoptera</taxon>
        <taxon>Endopterygota</taxon>
        <taxon>Coleoptera</taxon>
        <taxon>Polyphaga</taxon>
        <taxon>Cucujiformia</taxon>
        <taxon>Coccinelloidea</taxon>
        <taxon>Coccinellidae</taxon>
        <taxon>Epilachninae</taxon>
        <taxon>Epilachnini</taxon>
        <taxon>Henosepilachna</taxon>
    </lineage>
</organism>
<dbReference type="Gene3D" id="1.20.920.20">
    <property type="match status" value="1"/>
</dbReference>
<dbReference type="InterPro" id="IPR026983">
    <property type="entry name" value="DHC"/>
</dbReference>
<dbReference type="Gene3D" id="1.10.8.720">
    <property type="entry name" value="Region D6 of dynein motor"/>
    <property type="match status" value="1"/>
</dbReference>
<comment type="caution">
    <text evidence="19">The sequence shown here is derived from an EMBL/GenBank/DDBJ whole genome shotgun (WGS) entry which is preliminary data.</text>
</comment>
<evidence type="ECO:0000259" key="18">
    <source>
        <dbReference type="Pfam" id="PF22597"/>
    </source>
</evidence>
<dbReference type="InterPro" id="IPR041228">
    <property type="entry name" value="Dynein_C"/>
</dbReference>
<dbReference type="InterPro" id="IPR004273">
    <property type="entry name" value="Dynein_heavy_D6_P-loop"/>
</dbReference>
<evidence type="ECO:0000259" key="12">
    <source>
        <dbReference type="Pfam" id="PF03028"/>
    </source>
</evidence>
<keyword evidence="5" id="KW-0547">Nucleotide-binding</keyword>
<dbReference type="PANTHER" id="PTHR45703:SF22">
    <property type="entry name" value="DYNEIN CYTOPLASMIC 2 HEAVY CHAIN 1"/>
    <property type="match status" value="1"/>
</dbReference>
<dbReference type="Pfam" id="PF03028">
    <property type="entry name" value="Dynein_heavy"/>
    <property type="match status" value="1"/>
</dbReference>
<dbReference type="InterPro" id="IPR027417">
    <property type="entry name" value="P-loop_NTPase"/>
</dbReference>
<dbReference type="InterPro" id="IPR024317">
    <property type="entry name" value="Dynein_heavy_chain_D4_dom"/>
</dbReference>
<name>A0AAW1U7F9_9CUCU</name>
<dbReference type="EMBL" id="JARQZJ010000037">
    <property type="protein sequence ID" value="KAK9876592.1"/>
    <property type="molecule type" value="Genomic_DNA"/>
</dbReference>
<evidence type="ECO:0000256" key="5">
    <source>
        <dbReference type="ARBA" id="ARBA00022741"/>
    </source>
</evidence>
<dbReference type="FunFam" id="1.20.920.20:FF:000002">
    <property type="entry name" value="Cytoplasmic dynein 1 heavy chain"/>
    <property type="match status" value="1"/>
</dbReference>
<dbReference type="GO" id="GO:0008569">
    <property type="term" value="F:minus-end-directed microtubule motor activity"/>
    <property type="evidence" value="ECO:0007669"/>
    <property type="project" value="InterPro"/>
</dbReference>
<feature type="domain" description="Dynein heavy chain C-terminal" evidence="17">
    <location>
        <begin position="1602"/>
        <end position="1839"/>
    </location>
</feature>
<dbReference type="Gene3D" id="1.20.920.30">
    <property type="match status" value="1"/>
</dbReference>
<dbReference type="Gene3D" id="3.10.490.20">
    <property type="match status" value="1"/>
</dbReference>
<evidence type="ECO:0000256" key="1">
    <source>
        <dbReference type="ARBA" id="ARBA00004245"/>
    </source>
</evidence>
<evidence type="ECO:0000256" key="6">
    <source>
        <dbReference type="ARBA" id="ARBA00022840"/>
    </source>
</evidence>
<feature type="domain" description="Dynein heavy chain ATP-binding dynein motor region" evidence="15">
    <location>
        <begin position="816"/>
        <end position="1031"/>
    </location>
</feature>
<evidence type="ECO:0000256" key="11">
    <source>
        <dbReference type="SAM" id="Coils"/>
    </source>
</evidence>
<dbReference type="PANTHER" id="PTHR45703">
    <property type="entry name" value="DYNEIN HEAVY CHAIN"/>
    <property type="match status" value="1"/>
</dbReference>
<evidence type="ECO:0000256" key="3">
    <source>
        <dbReference type="ARBA" id="ARBA00022490"/>
    </source>
</evidence>
<dbReference type="InterPro" id="IPR024743">
    <property type="entry name" value="Dynein_HC_stalk"/>
</dbReference>
<evidence type="ECO:0000256" key="7">
    <source>
        <dbReference type="ARBA" id="ARBA00023017"/>
    </source>
</evidence>
<keyword evidence="6" id="KW-0067">ATP-binding</keyword>
<keyword evidence="10" id="KW-0206">Cytoskeleton</keyword>
<accession>A0AAW1U7F9</accession>
<keyword evidence="9" id="KW-0505">Motor protein</keyword>
<dbReference type="InterPro" id="IPR054354">
    <property type="entry name" value="DYNC2H1-like_lid"/>
</dbReference>
<comment type="subcellular location">
    <subcellularLocation>
        <location evidence="1">Cytoplasm</location>
        <location evidence="1">Cytoskeleton</location>
    </subcellularLocation>
</comment>